<evidence type="ECO:0000256" key="1">
    <source>
        <dbReference type="SAM" id="MobiDB-lite"/>
    </source>
</evidence>
<dbReference type="EMBL" id="CP041186">
    <property type="protein sequence ID" value="QDG51343.1"/>
    <property type="molecule type" value="Genomic_DNA"/>
</dbReference>
<dbReference type="SMART" id="SM00989">
    <property type="entry name" value="V4R"/>
    <property type="match status" value="2"/>
</dbReference>
<protein>
    <recommendedName>
        <fullName evidence="2">4-vinyl reductase 4VR domain-containing protein</fullName>
    </recommendedName>
</protein>
<dbReference type="SUPFAM" id="SSF111126">
    <property type="entry name" value="Ligand-binding domain in the NO signalling and Golgi transport"/>
    <property type="match status" value="1"/>
</dbReference>
<dbReference type="Gene3D" id="3.30.1380.20">
    <property type="entry name" value="Trafficking protein particle complex subunit 3"/>
    <property type="match status" value="1"/>
</dbReference>
<sequence length="412" mass="44974">MSRVLSTPKQAPHGRTLVAGEPTLFHCNHYNYWLQKTLLLPTDLKMGEVIRDAAASVAHAWVSNAREELGFEDAAGALQFAADAFAQHGFGTIDFSEADADGGTVRTPTSHYGQCFRSIVDGDFAEPQTYFDQGYAAGAVAAAYGLDAGAFAARCEQCMALGAEEGVIALVRRDEPADSFNSPGEGKGSGQEPPPQSEHTNVDEAAVLEALAGLDFSGNEEGLIPRFGVMLTHHFANFYDRISFEFVRRMGDTGLLEYGEQLLVDAGYRCAFNTFGGIMTSAEWDAVVRPQCETREDWVHGMVAVVNALGWGVWRVHELSEDKLVVRIWDDYESRGWLGMYGEADRPICYLAQGGAAGIMNLVYTGGIADGPTLDEDYFKEIFESEDRYVAEQTKCMAQGDDFSEIVVTKEG</sequence>
<dbReference type="OrthoDB" id="564653at2"/>
<evidence type="ECO:0000313" key="3">
    <source>
        <dbReference type="EMBL" id="QDG51343.1"/>
    </source>
</evidence>
<gene>
    <name evidence="3" type="ORF">FIV42_11500</name>
</gene>
<proteinExistence type="predicted"/>
<dbReference type="AlphaFoldDB" id="A0A4Y6PSY6"/>
<organism evidence="3 4">
    <name type="scientific">Persicimonas caeni</name>
    <dbReference type="NCBI Taxonomy" id="2292766"/>
    <lineage>
        <taxon>Bacteria</taxon>
        <taxon>Deltaproteobacteria</taxon>
        <taxon>Bradymonadales</taxon>
        <taxon>Bradymonadaceae</taxon>
        <taxon>Persicimonas</taxon>
    </lineage>
</organism>
<feature type="domain" description="4-vinyl reductase 4VR" evidence="2">
    <location>
        <begin position="115"/>
        <end position="172"/>
    </location>
</feature>
<feature type="region of interest" description="Disordered" evidence="1">
    <location>
        <begin position="178"/>
        <end position="200"/>
    </location>
</feature>
<feature type="domain" description="4-vinyl reductase 4VR" evidence="2">
    <location>
        <begin position="327"/>
        <end position="410"/>
    </location>
</feature>
<dbReference type="Proteomes" id="UP000315995">
    <property type="component" value="Chromosome"/>
</dbReference>
<accession>A0A4Y6PSY6</accession>
<dbReference type="RefSeq" id="WP_141197826.1">
    <property type="nucleotide sequence ID" value="NZ_CP041186.1"/>
</dbReference>
<name>A0A4Y6PSY6_PERCE</name>
<keyword evidence="4" id="KW-1185">Reference proteome</keyword>
<accession>A0A5B8Y4I8</accession>
<evidence type="ECO:0000259" key="2">
    <source>
        <dbReference type="SMART" id="SM00989"/>
    </source>
</evidence>
<dbReference type="InterPro" id="IPR004096">
    <property type="entry name" value="V4R"/>
</dbReference>
<reference evidence="3 4" key="1">
    <citation type="submission" date="2019-06" db="EMBL/GenBank/DDBJ databases">
        <title>Persicimonas caeni gen. nov., sp. nov., a predatory bacterium isolated from solar saltern.</title>
        <authorList>
            <person name="Wang S."/>
        </authorList>
    </citation>
    <scope>NUCLEOTIDE SEQUENCE [LARGE SCALE GENOMIC DNA]</scope>
    <source>
        <strain evidence="3 4">YN101</strain>
    </source>
</reference>
<evidence type="ECO:0000313" key="4">
    <source>
        <dbReference type="Proteomes" id="UP000315995"/>
    </source>
</evidence>
<dbReference type="InterPro" id="IPR024096">
    <property type="entry name" value="NO_sig/Golgi_transp_ligand-bd"/>
</dbReference>